<dbReference type="RefSeq" id="WP_046752275.1">
    <property type="nucleotide sequence ID" value="NZ_JBCGVB010000005.1"/>
</dbReference>
<evidence type="ECO:0000256" key="1">
    <source>
        <dbReference type="ARBA" id="ARBA00004370"/>
    </source>
</evidence>
<protein>
    <recommendedName>
        <fullName evidence="7">Mce associated membrane protein</fullName>
    </recommendedName>
</protein>
<comment type="caution">
    <text evidence="5">The sequence shown here is derived from an EMBL/GenBank/DDBJ whole genome shotgun (WGS) entry which is preliminary data.</text>
</comment>
<sequence>MSRHRMPRGGDSTGSADEKAETPEATTEKSEATTEKAEAPAAGTASAQETAAPKTEETAEETVAAEESEAAEETEQSEETDETEAAARDRRPIKWSRVLAYGVLPGIALVLAMAAGYLKWQHDSIAAAETARIESVQTAKDSTITMLSYKPDTVGQQLNDARDLLTGEFRESYTSLINDVVIPGAQEKQISAVATVPAAASVSADPNHAVVLVFVNQTVVVGQDAPTDTASSVRVGLDKVGDRWLISQFDPV</sequence>
<name>A0A0M2ZKM8_9MYCO</name>
<feature type="compositionally biased region" description="Low complexity" evidence="3">
    <location>
        <begin position="39"/>
        <end position="53"/>
    </location>
</feature>
<feature type="compositionally biased region" description="Acidic residues" evidence="3">
    <location>
        <begin position="58"/>
        <end position="84"/>
    </location>
</feature>
<dbReference type="EMBL" id="MVHP01000019">
    <property type="protein sequence ID" value="ORA64359.1"/>
    <property type="molecule type" value="Genomic_DNA"/>
</dbReference>
<organism evidence="5 6">
    <name type="scientific">Mycolicibacterium elephantis</name>
    <dbReference type="NCBI Taxonomy" id="81858"/>
    <lineage>
        <taxon>Bacteria</taxon>
        <taxon>Bacillati</taxon>
        <taxon>Actinomycetota</taxon>
        <taxon>Actinomycetes</taxon>
        <taxon>Mycobacteriales</taxon>
        <taxon>Mycobacteriaceae</taxon>
        <taxon>Mycolicibacterium</taxon>
    </lineage>
</organism>
<keyword evidence="4" id="KW-0812">Transmembrane</keyword>
<proteinExistence type="predicted"/>
<feature type="compositionally biased region" description="Basic and acidic residues" evidence="3">
    <location>
        <begin position="16"/>
        <end position="38"/>
    </location>
</feature>
<accession>A0A0M2ZKM8</accession>
<dbReference type="AlphaFoldDB" id="A0A0M2ZKM8"/>
<dbReference type="Proteomes" id="UP000192772">
    <property type="component" value="Unassembled WGS sequence"/>
</dbReference>
<dbReference type="PANTHER" id="PTHR37042">
    <property type="entry name" value="OUTER MEMBRANE PROTEIN RV1973"/>
    <property type="match status" value="1"/>
</dbReference>
<dbReference type="STRING" id="81858.BST23_16425"/>
<evidence type="ECO:0000256" key="4">
    <source>
        <dbReference type="SAM" id="Phobius"/>
    </source>
</evidence>
<keyword evidence="4" id="KW-1133">Transmembrane helix</keyword>
<evidence type="ECO:0008006" key="7">
    <source>
        <dbReference type="Google" id="ProtNLM"/>
    </source>
</evidence>
<evidence type="ECO:0000313" key="6">
    <source>
        <dbReference type="Proteomes" id="UP000192772"/>
    </source>
</evidence>
<keyword evidence="2 4" id="KW-0472">Membrane</keyword>
<dbReference type="OrthoDB" id="3536396at2"/>
<comment type="subcellular location">
    <subcellularLocation>
        <location evidence="1">Membrane</location>
    </subcellularLocation>
</comment>
<reference evidence="5 6" key="1">
    <citation type="submission" date="2017-02" db="EMBL/GenBank/DDBJ databases">
        <title>The new phylogeny of genus Mycobacterium.</title>
        <authorList>
            <person name="Tortoli E."/>
            <person name="Trovato A."/>
            <person name="Cirillo D.M."/>
        </authorList>
    </citation>
    <scope>NUCLEOTIDE SEQUENCE [LARGE SCALE GENOMIC DNA]</scope>
    <source>
        <strain evidence="5 6">FI-09383</strain>
    </source>
</reference>
<evidence type="ECO:0000256" key="2">
    <source>
        <dbReference type="ARBA" id="ARBA00023136"/>
    </source>
</evidence>
<feature type="region of interest" description="Disordered" evidence="3">
    <location>
        <begin position="1"/>
        <end position="89"/>
    </location>
</feature>
<dbReference type="GO" id="GO:0016020">
    <property type="term" value="C:membrane"/>
    <property type="evidence" value="ECO:0007669"/>
    <property type="project" value="UniProtKB-SubCell"/>
</dbReference>
<feature type="transmembrane region" description="Helical" evidence="4">
    <location>
        <begin position="98"/>
        <end position="118"/>
    </location>
</feature>
<dbReference type="PANTHER" id="PTHR37042:SF4">
    <property type="entry name" value="OUTER MEMBRANE PROTEIN RV1973"/>
    <property type="match status" value="1"/>
</dbReference>
<evidence type="ECO:0000313" key="5">
    <source>
        <dbReference type="EMBL" id="ORA64359.1"/>
    </source>
</evidence>
<evidence type="ECO:0000256" key="3">
    <source>
        <dbReference type="SAM" id="MobiDB-lite"/>
    </source>
</evidence>
<gene>
    <name evidence="5" type="ORF">BST23_16425</name>
</gene>
<accession>A0A1A0QPY3</accession>